<geneLocation type="plasmid" evidence="1">
    <name>megaplasmid</name>
</geneLocation>
<name>Q46N11_CUPPJ</name>
<dbReference type="GO" id="GO:0003676">
    <property type="term" value="F:nucleic acid binding"/>
    <property type="evidence" value="ECO:0007669"/>
    <property type="project" value="InterPro"/>
</dbReference>
<protein>
    <submittedName>
        <fullName evidence="1">Uncharacterized protein</fullName>
    </submittedName>
</protein>
<dbReference type="EMBL" id="CP000092">
    <property type="protein sequence ID" value="AAZ65464.1"/>
    <property type="molecule type" value="Genomic_DNA"/>
</dbReference>
<dbReference type="KEGG" id="reu:Reut_C6145"/>
<gene>
    <name evidence="1" type="ordered locus">Reut_C6145</name>
</gene>
<dbReference type="HOGENOM" id="CLU_1793275_0_0_4"/>
<dbReference type="eggNOG" id="COG1476">
    <property type="taxonomic scope" value="Bacteria"/>
</dbReference>
<dbReference type="InterPro" id="IPR036397">
    <property type="entry name" value="RNaseH_sf"/>
</dbReference>
<sequence>MESRRGRTAAYRKLLNEMQLVTWPNPCSQSPRSLWKIRYFVDTEFTDFLDCQLISVAIVGEDGREFYGECSDFDRRQCSAFVREAALPQLGQGPSRSMPSVQLRDELPAWLLAVPAKPKPILCFHAHAELLAQSINRLEQGKLA</sequence>
<accession>Q46N11</accession>
<reference evidence="1" key="1">
    <citation type="submission" date="2005-08" db="EMBL/GenBank/DDBJ databases">
        <title>Complete sequence of a megaplasmid of Ralstonia eutropha JMP134.</title>
        <authorList>
            <person name="Copeland A."/>
            <person name="Lucas S."/>
            <person name="Lapidus A."/>
            <person name="Barry K."/>
            <person name="Detter J.C."/>
            <person name="Glavina T."/>
            <person name="Hammon N."/>
            <person name="Israni S."/>
            <person name="Pitluck S."/>
            <person name="Goltsman E."/>
            <person name="Martinez M."/>
            <person name="Vergez L."/>
            <person name="Larimer F."/>
            <person name="Land M."/>
            <person name="Lykidis A."/>
            <person name="Richardson P."/>
        </authorList>
    </citation>
    <scope>NUCLEOTIDE SEQUENCE [LARGE SCALE GENOMIC DNA]</scope>
    <source>
        <strain evidence="1">JMP134</strain>
        <plasmid evidence="1">megaplasmid</plasmid>
    </source>
</reference>
<evidence type="ECO:0000313" key="1">
    <source>
        <dbReference type="EMBL" id="AAZ65464.1"/>
    </source>
</evidence>
<organism evidence="1">
    <name type="scientific">Cupriavidus pinatubonensis (strain JMP 134 / LMG 1197)</name>
    <name type="common">Cupriavidus necator (strain JMP 134)</name>
    <dbReference type="NCBI Taxonomy" id="264198"/>
    <lineage>
        <taxon>Bacteria</taxon>
        <taxon>Pseudomonadati</taxon>
        <taxon>Pseudomonadota</taxon>
        <taxon>Betaproteobacteria</taxon>
        <taxon>Burkholderiales</taxon>
        <taxon>Burkholderiaceae</taxon>
        <taxon>Cupriavidus</taxon>
    </lineage>
</organism>
<dbReference type="Gene3D" id="3.30.420.10">
    <property type="entry name" value="Ribonuclease H-like superfamily/Ribonuclease H"/>
    <property type="match status" value="1"/>
</dbReference>
<dbReference type="AlphaFoldDB" id="Q46N11"/>
<proteinExistence type="predicted"/>
<dbReference type="OrthoDB" id="6482216at2"/>
<keyword evidence="1" id="KW-0614">Plasmid</keyword>